<comment type="caution">
    <text evidence="2">The sequence shown here is derived from an EMBL/GenBank/DDBJ whole genome shotgun (WGS) entry which is preliminary data.</text>
</comment>
<dbReference type="PANTHER" id="PTHR43662:SF3">
    <property type="entry name" value="DOMAIN PROTEIN, PUTATIVE (AFU_ORTHOLOGUE AFUA_6G11970)-RELATED"/>
    <property type="match status" value="1"/>
</dbReference>
<dbReference type="InterPro" id="IPR018535">
    <property type="entry name" value="DUF1996"/>
</dbReference>
<keyword evidence="3" id="KW-1185">Reference proteome</keyword>
<feature type="domain" description="DUF1996" evidence="1">
    <location>
        <begin position="92"/>
        <end position="190"/>
    </location>
</feature>
<dbReference type="PANTHER" id="PTHR43662">
    <property type="match status" value="1"/>
</dbReference>
<gene>
    <name evidence="2" type="ORF">LTR09_011312</name>
</gene>
<organism evidence="2 3">
    <name type="scientific">Extremus antarcticus</name>
    <dbReference type="NCBI Taxonomy" id="702011"/>
    <lineage>
        <taxon>Eukaryota</taxon>
        <taxon>Fungi</taxon>
        <taxon>Dikarya</taxon>
        <taxon>Ascomycota</taxon>
        <taxon>Pezizomycotina</taxon>
        <taxon>Dothideomycetes</taxon>
        <taxon>Dothideomycetidae</taxon>
        <taxon>Mycosphaerellales</taxon>
        <taxon>Extremaceae</taxon>
        <taxon>Extremus</taxon>
    </lineage>
</organism>
<accession>A0AAJ0DCG4</accession>
<proteinExistence type="predicted"/>
<dbReference type="Pfam" id="PF09362">
    <property type="entry name" value="DUF1996"/>
    <property type="match status" value="1"/>
</dbReference>
<dbReference type="Proteomes" id="UP001271007">
    <property type="component" value="Unassembled WGS sequence"/>
</dbReference>
<protein>
    <recommendedName>
        <fullName evidence="1">DUF1996 domain-containing protein</fullName>
    </recommendedName>
</protein>
<sequence length="193" mass="21314">MGALQYVSPVEARTSTVCKAFPRRSRQRQSLLQVEYLRPVMRYTSRSRATNPTTIMQWTYLIALLAPFAAAQQDFGAMMRFGCAQHSIERLDPVVSPGQIPSQHMHAIVGGNSFNATMQGDVGAESSCTTCTFSEDFSNYWHPAMYFRALNGTFRHVPIIPNVGIFGATGGVTVYYTSPTDKSVKIKAPPPLN</sequence>
<evidence type="ECO:0000313" key="3">
    <source>
        <dbReference type="Proteomes" id="UP001271007"/>
    </source>
</evidence>
<dbReference type="AlphaFoldDB" id="A0AAJ0DCG4"/>
<evidence type="ECO:0000313" key="2">
    <source>
        <dbReference type="EMBL" id="KAK3047212.1"/>
    </source>
</evidence>
<reference evidence="2" key="1">
    <citation type="submission" date="2023-04" db="EMBL/GenBank/DDBJ databases">
        <title>Black Yeasts Isolated from many extreme environments.</title>
        <authorList>
            <person name="Coleine C."/>
            <person name="Stajich J.E."/>
            <person name="Selbmann L."/>
        </authorList>
    </citation>
    <scope>NUCLEOTIDE SEQUENCE</scope>
    <source>
        <strain evidence="2">CCFEE 5312</strain>
    </source>
</reference>
<dbReference type="EMBL" id="JAWDJX010000065">
    <property type="protein sequence ID" value="KAK3047212.1"/>
    <property type="molecule type" value="Genomic_DNA"/>
</dbReference>
<evidence type="ECO:0000259" key="1">
    <source>
        <dbReference type="Pfam" id="PF09362"/>
    </source>
</evidence>
<name>A0AAJ0DCG4_9PEZI</name>